<evidence type="ECO:0000256" key="3">
    <source>
        <dbReference type="ARBA" id="ARBA00022840"/>
    </source>
</evidence>
<feature type="non-terminal residue" evidence="5">
    <location>
        <position position="225"/>
    </location>
</feature>
<keyword evidence="3" id="KW-0067">ATP-binding</keyword>
<gene>
    <name evidence="5" type="ORF">S03H2_18595</name>
</gene>
<dbReference type="InterPro" id="IPR051782">
    <property type="entry name" value="ABC_Transporter_VariousFunc"/>
</dbReference>
<dbReference type="InterPro" id="IPR003593">
    <property type="entry name" value="AAA+_ATPase"/>
</dbReference>
<keyword evidence="2" id="KW-0547">Nucleotide-binding</keyword>
<dbReference type="InterPro" id="IPR017871">
    <property type="entry name" value="ABC_transporter-like_CS"/>
</dbReference>
<evidence type="ECO:0000259" key="4">
    <source>
        <dbReference type="PROSITE" id="PS50893"/>
    </source>
</evidence>
<dbReference type="Gene3D" id="3.40.50.300">
    <property type="entry name" value="P-loop containing nucleotide triphosphate hydrolases"/>
    <property type="match status" value="1"/>
</dbReference>
<dbReference type="InterPro" id="IPR003439">
    <property type="entry name" value="ABC_transporter-like_ATP-bd"/>
</dbReference>
<dbReference type="SMART" id="SM00382">
    <property type="entry name" value="AAA"/>
    <property type="match status" value="1"/>
</dbReference>
<dbReference type="InterPro" id="IPR027417">
    <property type="entry name" value="P-loop_NTPase"/>
</dbReference>
<dbReference type="PANTHER" id="PTHR42939">
    <property type="entry name" value="ABC TRANSPORTER ATP-BINDING PROTEIN ALBC-RELATED"/>
    <property type="match status" value="1"/>
</dbReference>
<dbReference type="GO" id="GO:0016887">
    <property type="term" value="F:ATP hydrolysis activity"/>
    <property type="evidence" value="ECO:0007669"/>
    <property type="project" value="InterPro"/>
</dbReference>
<feature type="domain" description="ABC transporter" evidence="4">
    <location>
        <begin position="23"/>
        <end position="225"/>
    </location>
</feature>
<proteinExistence type="predicted"/>
<dbReference type="SUPFAM" id="SSF52540">
    <property type="entry name" value="P-loop containing nucleoside triphosphate hydrolases"/>
    <property type="match status" value="1"/>
</dbReference>
<organism evidence="5">
    <name type="scientific">marine sediment metagenome</name>
    <dbReference type="NCBI Taxonomy" id="412755"/>
    <lineage>
        <taxon>unclassified sequences</taxon>
        <taxon>metagenomes</taxon>
        <taxon>ecological metagenomes</taxon>
    </lineage>
</organism>
<comment type="caution">
    <text evidence="5">The sequence shown here is derived from an EMBL/GenBank/DDBJ whole genome shotgun (WGS) entry which is preliminary data.</text>
</comment>
<reference evidence="5" key="1">
    <citation type="journal article" date="2014" name="Front. Microbiol.">
        <title>High frequency of phylogenetically diverse reductive dehalogenase-homologous genes in deep subseafloor sedimentary metagenomes.</title>
        <authorList>
            <person name="Kawai M."/>
            <person name="Futagami T."/>
            <person name="Toyoda A."/>
            <person name="Takaki Y."/>
            <person name="Nishi S."/>
            <person name="Hori S."/>
            <person name="Arai W."/>
            <person name="Tsubouchi T."/>
            <person name="Morono Y."/>
            <person name="Uchiyama I."/>
            <person name="Ito T."/>
            <person name="Fujiyama A."/>
            <person name="Inagaki F."/>
            <person name="Takami H."/>
        </authorList>
    </citation>
    <scope>NUCLEOTIDE SEQUENCE</scope>
    <source>
        <strain evidence="5">Expedition CK06-06</strain>
    </source>
</reference>
<dbReference type="AlphaFoldDB" id="X1GE69"/>
<accession>X1GE69</accession>
<evidence type="ECO:0000313" key="5">
    <source>
        <dbReference type="EMBL" id="GAH39909.1"/>
    </source>
</evidence>
<dbReference type="PANTHER" id="PTHR42939:SF1">
    <property type="entry name" value="ABC TRANSPORTER ATP-BINDING PROTEIN ALBC-RELATED"/>
    <property type="match status" value="1"/>
</dbReference>
<evidence type="ECO:0000256" key="2">
    <source>
        <dbReference type="ARBA" id="ARBA00022741"/>
    </source>
</evidence>
<dbReference type="PROSITE" id="PS50893">
    <property type="entry name" value="ABC_TRANSPORTER_2"/>
    <property type="match status" value="1"/>
</dbReference>
<dbReference type="Pfam" id="PF00005">
    <property type="entry name" value="ABC_tran"/>
    <property type="match status" value="1"/>
</dbReference>
<protein>
    <recommendedName>
        <fullName evidence="4">ABC transporter domain-containing protein</fullName>
    </recommendedName>
</protein>
<sequence length="225" mass="25527">MFFCCFDIINILQATKFNNMEVIQVKNLVKYYKTKKKVVKAVDDISFSILKGERFGFLGPNGSGKTTTIRSILGLLRGVKGEIAILGEKINPNKDTVYRNHIGYIPGELGLESEFNAIQMCKYLSELYDISFNLDEIKNIAERLKLDVSRPIQELSKGNRQKVGILTVLMGDFDILILDEPTSGLDPLIQSEFFEIIKERQEKASCTVFICSHLLSEVEKFCNRV</sequence>
<dbReference type="EMBL" id="BARU01009657">
    <property type="protein sequence ID" value="GAH39909.1"/>
    <property type="molecule type" value="Genomic_DNA"/>
</dbReference>
<dbReference type="PROSITE" id="PS00211">
    <property type="entry name" value="ABC_TRANSPORTER_1"/>
    <property type="match status" value="1"/>
</dbReference>
<keyword evidence="1" id="KW-0813">Transport</keyword>
<dbReference type="CDD" id="cd03230">
    <property type="entry name" value="ABC_DR_subfamily_A"/>
    <property type="match status" value="1"/>
</dbReference>
<name>X1GE69_9ZZZZ</name>
<dbReference type="GO" id="GO:0005524">
    <property type="term" value="F:ATP binding"/>
    <property type="evidence" value="ECO:0007669"/>
    <property type="project" value="UniProtKB-KW"/>
</dbReference>
<evidence type="ECO:0000256" key="1">
    <source>
        <dbReference type="ARBA" id="ARBA00022448"/>
    </source>
</evidence>